<dbReference type="EMBL" id="KU574722">
    <property type="protein sequence ID" value="AMM44066.1"/>
    <property type="molecule type" value="Genomic_DNA"/>
</dbReference>
<gene>
    <name evidence="1" type="ORF">CBB_503</name>
</gene>
<evidence type="ECO:0000313" key="1">
    <source>
        <dbReference type="EMBL" id="AMM44066.1"/>
    </source>
</evidence>
<dbReference type="Proteomes" id="UP000223891">
    <property type="component" value="Segment"/>
</dbReference>
<name>A0A1L2CVN8_9CAUD</name>
<keyword evidence="2" id="KW-1185">Reference proteome</keyword>
<evidence type="ECO:0000313" key="2">
    <source>
        <dbReference type="Proteomes" id="UP000223891"/>
    </source>
</evidence>
<proteinExistence type="predicted"/>
<organism evidence="1 2">
    <name type="scientific">Pectobacterium phage vB_PcaM_CBB</name>
    <dbReference type="NCBI Taxonomy" id="2772511"/>
    <lineage>
        <taxon>Viruses</taxon>
        <taxon>Duplodnaviria</taxon>
        <taxon>Heunggongvirae</taxon>
        <taxon>Uroviricota</taxon>
        <taxon>Caudoviricetes</taxon>
        <taxon>Mimasvirus</taxon>
        <taxon>Mimasvirus CBB</taxon>
    </lineage>
</organism>
<protein>
    <submittedName>
        <fullName evidence="1">Uncharacterized protein</fullName>
    </submittedName>
</protein>
<reference evidence="2" key="1">
    <citation type="submission" date="2016-01" db="EMBL/GenBank/DDBJ databases">
        <title>Isolation and Characterization of Enterobacteria phage CBB.</title>
        <authorList>
            <person name="Buttimer C.T.H."/>
            <person name="Hendrix H."/>
            <person name="Alexandre H."/>
            <person name="O'Mahony J."/>
            <person name="Lavigne R."/>
            <person name="Coffey A."/>
        </authorList>
    </citation>
    <scope>NUCLEOTIDE SEQUENCE [LARGE SCALE GENOMIC DNA]</scope>
</reference>
<accession>A0A1L2CVN8</accession>
<sequence length="81" mass="9241">MNQQEIVQSVKEKEVLINDHHVRIKALYEEINTGLQQSGGVRTSEVDEKYKKIDAAFGAKSKLEGEVRNLKKQLLEMVLSE</sequence>